<dbReference type="GeneID" id="80873474"/>
<accession>A0A9W9E313</accession>
<evidence type="ECO:0000256" key="1">
    <source>
        <dbReference type="SAM" id="MobiDB-lite"/>
    </source>
</evidence>
<reference evidence="2" key="1">
    <citation type="submission" date="2022-09" db="EMBL/GenBank/DDBJ databases">
        <title>Chromosome-level assembly of Trichoderma breve T069, a fungus used in development of biopesticide product.</title>
        <authorList>
            <person name="Lin R."/>
            <person name="Liu T."/>
        </authorList>
    </citation>
    <scope>NUCLEOTIDE SEQUENCE</scope>
    <source>
        <strain evidence="2">T069</strain>
    </source>
</reference>
<dbReference type="EMBL" id="JAOPEN010000008">
    <property type="protein sequence ID" value="KAJ4854602.1"/>
    <property type="molecule type" value="Genomic_DNA"/>
</dbReference>
<name>A0A9W9E313_9HYPO</name>
<dbReference type="RefSeq" id="XP_056023660.1">
    <property type="nucleotide sequence ID" value="XM_056178786.1"/>
</dbReference>
<feature type="region of interest" description="Disordered" evidence="1">
    <location>
        <begin position="1"/>
        <end position="79"/>
    </location>
</feature>
<evidence type="ECO:0000313" key="3">
    <source>
        <dbReference type="Proteomes" id="UP001140511"/>
    </source>
</evidence>
<sequence>MAHNTPNESGDRSSGISSGIIEEGVTIPGPDIQLMVRSGDSAANRRKARKAKKEEDMEMEMDIEGESEGDFESNIRSSGIPSGIVEQGLQYLDQICHSWFNQGTPQQTAGKLERP</sequence>
<comment type="caution">
    <text evidence="2">The sequence shown here is derived from an EMBL/GenBank/DDBJ whole genome shotgun (WGS) entry which is preliminary data.</text>
</comment>
<keyword evidence="3" id="KW-1185">Reference proteome</keyword>
<protein>
    <submittedName>
        <fullName evidence="2">Uncharacterized protein</fullName>
    </submittedName>
</protein>
<feature type="compositionally biased region" description="Acidic residues" evidence="1">
    <location>
        <begin position="56"/>
        <end position="71"/>
    </location>
</feature>
<feature type="compositionally biased region" description="Low complexity" evidence="1">
    <location>
        <begin position="12"/>
        <end position="24"/>
    </location>
</feature>
<gene>
    <name evidence="2" type="ORF">T069G_11581</name>
</gene>
<evidence type="ECO:0000313" key="2">
    <source>
        <dbReference type="EMBL" id="KAJ4854602.1"/>
    </source>
</evidence>
<organism evidence="2 3">
    <name type="scientific">Trichoderma breve</name>
    <dbReference type="NCBI Taxonomy" id="2034170"/>
    <lineage>
        <taxon>Eukaryota</taxon>
        <taxon>Fungi</taxon>
        <taxon>Dikarya</taxon>
        <taxon>Ascomycota</taxon>
        <taxon>Pezizomycotina</taxon>
        <taxon>Sordariomycetes</taxon>
        <taxon>Hypocreomycetidae</taxon>
        <taxon>Hypocreales</taxon>
        <taxon>Hypocreaceae</taxon>
        <taxon>Trichoderma</taxon>
    </lineage>
</organism>
<dbReference type="Proteomes" id="UP001140511">
    <property type="component" value="Unassembled WGS sequence"/>
</dbReference>
<proteinExistence type="predicted"/>
<dbReference type="AlphaFoldDB" id="A0A9W9E313"/>